<name>A0ABU3TUT9_9BACT</name>
<sequence>MLVIIDGDCAFCQWASKLLGKLCRPGLEIIPLASVSQDILNTWSSEAYWTVDSIKVISEGKLYIKSQAIAEVMRTARWFAQPLRLFFLLPEAWLDRGYDWVARNRKSQACELLL</sequence>
<reference evidence="1 2" key="1">
    <citation type="submission" date="2023-09" db="EMBL/GenBank/DDBJ databases">
        <title>Aquirufa genomes.</title>
        <authorList>
            <person name="Pitt A."/>
        </authorList>
    </citation>
    <scope>NUCLEOTIDE SEQUENCE [LARGE SCALE GENOMIC DNA]</scope>
    <source>
        <strain evidence="1 2">LEOWEIH-7C</strain>
    </source>
</reference>
<comment type="caution">
    <text evidence="1">The sequence shown here is derived from an EMBL/GenBank/DDBJ whole genome shotgun (WGS) entry which is preliminary data.</text>
</comment>
<organism evidence="1 2">
    <name type="scientific">Aquirufa regiilacus</name>
    <dbReference type="NCBI Taxonomy" id="3024868"/>
    <lineage>
        <taxon>Bacteria</taxon>
        <taxon>Pseudomonadati</taxon>
        <taxon>Bacteroidota</taxon>
        <taxon>Cytophagia</taxon>
        <taxon>Cytophagales</taxon>
        <taxon>Flectobacillaceae</taxon>
        <taxon>Aquirufa</taxon>
    </lineage>
</organism>
<protein>
    <submittedName>
        <fullName evidence="1">DCC1-like thiol-disulfide oxidoreductase family protein</fullName>
    </submittedName>
</protein>
<accession>A0ABU3TUT9</accession>
<dbReference type="RefSeq" id="WP_315577657.1">
    <property type="nucleotide sequence ID" value="NZ_JARDXH010000010.1"/>
</dbReference>
<gene>
    <name evidence="1" type="ORF">PQG45_11275</name>
</gene>
<evidence type="ECO:0000313" key="1">
    <source>
        <dbReference type="EMBL" id="MDU0809610.1"/>
    </source>
</evidence>
<dbReference type="Proteomes" id="UP001249959">
    <property type="component" value="Unassembled WGS sequence"/>
</dbReference>
<dbReference type="Pfam" id="PF04134">
    <property type="entry name" value="DCC1-like"/>
    <property type="match status" value="1"/>
</dbReference>
<dbReference type="InterPro" id="IPR007263">
    <property type="entry name" value="DCC1-like"/>
</dbReference>
<evidence type="ECO:0000313" key="2">
    <source>
        <dbReference type="Proteomes" id="UP001249959"/>
    </source>
</evidence>
<dbReference type="EMBL" id="JAVNWW010000007">
    <property type="protein sequence ID" value="MDU0809610.1"/>
    <property type="molecule type" value="Genomic_DNA"/>
</dbReference>
<keyword evidence="2" id="KW-1185">Reference proteome</keyword>
<proteinExistence type="predicted"/>